<keyword evidence="2" id="KW-1133">Transmembrane helix</keyword>
<dbReference type="AlphaFoldDB" id="A0A0B2VEP4"/>
<gene>
    <name evidence="3" type="ORF">Tcan_15933</name>
    <name evidence="4" type="ORF">TCNE_LOCUS7617</name>
</gene>
<feature type="region of interest" description="Disordered" evidence="1">
    <location>
        <begin position="133"/>
        <end position="152"/>
    </location>
</feature>
<dbReference type="EMBL" id="JPKZ01001797">
    <property type="protein sequence ID" value="KHN80028.1"/>
    <property type="molecule type" value="Genomic_DNA"/>
</dbReference>
<evidence type="ECO:0000256" key="1">
    <source>
        <dbReference type="SAM" id="MobiDB-lite"/>
    </source>
</evidence>
<evidence type="ECO:0000313" key="4">
    <source>
        <dbReference type="EMBL" id="VDM38938.1"/>
    </source>
</evidence>
<feature type="transmembrane region" description="Helical" evidence="2">
    <location>
        <begin position="7"/>
        <end position="30"/>
    </location>
</feature>
<keyword evidence="5" id="KW-1185">Reference proteome</keyword>
<feature type="transmembrane region" description="Helical" evidence="2">
    <location>
        <begin position="56"/>
        <end position="80"/>
    </location>
</feature>
<evidence type="ECO:0000256" key="2">
    <source>
        <dbReference type="SAM" id="Phobius"/>
    </source>
</evidence>
<organism evidence="3 5">
    <name type="scientific">Toxocara canis</name>
    <name type="common">Canine roundworm</name>
    <dbReference type="NCBI Taxonomy" id="6265"/>
    <lineage>
        <taxon>Eukaryota</taxon>
        <taxon>Metazoa</taxon>
        <taxon>Ecdysozoa</taxon>
        <taxon>Nematoda</taxon>
        <taxon>Chromadorea</taxon>
        <taxon>Rhabditida</taxon>
        <taxon>Spirurina</taxon>
        <taxon>Ascaridomorpha</taxon>
        <taxon>Ascaridoidea</taxon>
        <taxon>Toxocaridae</taxon>
        <taxon>Toxocara</taxon>
    </lineage>
</organism>
<keyword evidence="2" id="KW-0472">Membrane</keyword>
<protein>
    <submittedName>
        <fullName evidence="3">Uncharacterized protein</fullName>
    </submittedName>
</protein>
<reference evidence="3 5" key="1">
    <citation type="submission" date="2014-11" db="EMBL/GenBank/DDBJ databases">
        <title>Genetic blueprint of the zoonotic pathogen Toxocara canis.</title>
        <authorList>
            <person name="Zhu X.-Q."/>
            <person name="Korhonen P.K."/>
            <person name="Cai H."/>
            <person name="Young N.D."/>
            <person name="Nejsum P."/>
            <person name="von Samson-Himmelstjerna G."/>
            <person name="Boag P.R."/>
            <person name="Tan P."/>
            <person name="Li Q."/>
            <person name="Min J."/>
            <person name="Yang Y."/>
            <person name="Wang X."/>
            <person name="Fang X."/>
            <person name="Hall R.S."/>
            <person name="Hofmann A."/>
            <person name="Sternberg P.W."/>
            <person name="Jex A.R."/>
            <person name="Gasser R.B."/>
        </authorList>
    </citation>
    <scope>NUCLEOTIDE SEQUENCE [LARGE SCALE GENOMIC DNA]</scope>
    <source>
        <strain evidence="3">PN_DK_2014</strain>
    </source>
</reference>
<name>A0A0B2VEP4_TOXCA</name>
<evidence type="ECO:0000313" key="5">
    <source>
        <dbReference type="Proteomes" id="UP000031036"/>
    </source>
</evidence>
<dbReference type="Proteomes" id="UP000031036">
    <property type="component" value="Unassembled WGS sequence"/>
</dbReference>
<proteinExistence type="predicted"/>
<feature type="compositionally biased region" description="Basic and acidic residues" evidence="1">
    <location>
        <begin position="133"/>
        <end position="143"/>
    </location>
</feature>
<reference evidence="4" key="2">
    <citation type="submission" date="2018-11" db="EMBL/GenBank/DDBJ databases">
        <authorList>
            <consortium name="Pathogen Informatics"/>
        </authorList>
    </citation>
    <scope>NUCLEOTIDE SEQUENCE [LARGE SCALE GENOMIC DNA]</scope>
</reference>
<evidence type="ECO:0000313" key="3">
    <source>
        <dbReference type="EMBL" id="KHN80028.1"/>
    </source>
</evidence>
<keyword evidence="2" id="KW-0812">Transmembrane</keyword>
<accession>A0A0B2VEP4</accession>
<sequence>MRVSVSAVVIFLLSVVFLSFLPGLYIYIYFTNIVFASFEQPFQFGALLYELIKRCLALILCPLVVIIYSDMAFPFVLLCFGQILQHGDFEVEEDETLTRRKKETLLRIQDRSRSISDEHSPKISPLEYQAKLPDKSSSDEHNPETSLLVRSKDNNIEADTMAEFFCGRDISLCTPVIQSP</sequence>
<dbReference type="EMBL" id="UYWY01019719">
    <property type="protein sequence ID" value="VDM38938.1"/>
    <property type="molecule type" value="Genomic_DNA"/>
</dbReference>